<dbReference type="EMBL" id="JAACJM010000004">
    <property type="protein sequence ID" value="KAF5373118.1"/>
    <property type="molecule type" value="Genomic_DNA"/>
</dbReference>
<organism evidence="7 8">
    <name type="scientific">Tetrapyrgos nigripes</name>
    <dbReference type="NCBI Taxonomy" id="182062"/>
    <lineage>
        <taxon>Eukaryota</taxon>
        <taxon>Fungi</taxon>
        <taxon>Dikarya</taxon>
        <taxon>Basidiomycota</taxon>
        <taxon>Agaricomycotina</taxon>
        <taxon>Agaricomycetes</taxon>
        <taxon>Agaricomycetidae</taxon>
        <taxon>Agaricales</taxon>
        <taxon>Marasmiineae</taxon>
        <taxon>Marasmiaceae</taxon>
        <taxon>Tetrapyrgos</taxon>
    </lineage>
</organism>
<feature type="transmembrane region" description="Helical" evidence="5">
    <location>
        <begin position="61"/>
        <end position="79"/>
    </location>
</feature>
<comment type="subcellular location">
    <subcellularLocation>
        <location evidence="1">Membrane</location>
        <topology evidence="1">Multi-pass membrane protein</topology>
    </subcellularLocation>
</comment>
<feature type="transmembrane region" description="Helical" evidence="5">
    <location>
        <begin position="148"/>
        <end position="167"/>
    </location>
</feature>
<feature type="transmembrane region" description="Helical" evidence="5">
    <location>
        <begin position="372"/>
        <end position="390"/>
    </location>
</feature>
<dbReference type="Proteomes" id="UP000559256">
    <property type="component" value="Unassembled WGS sequence"/>
</dbReference>
<dbReference type="PANTHER" id="PTHR23501">
    <property type="entry name" value="MAJOR FACILITATOR SUPERFAMILY"/>
    <property type="match status" value="1"/>
</dbReference>
<dbReference type="PANTHER" id="PTHR23501:SF102">
    <property type="entry name" value="DRUG TRANSPORTER, PUTATIVE (AFU_ORTHOLOGUE AFUA_3G08530)-RELATED"/>
    <property type="match status" value="1"/>
</dbReference>
<dbReference type="Pfam" id="PF07690">
    <property type="entry name" value="MFS_1"/>
    <property type="match status" value="1"/>
</dbReference>
<evidence type="ECO:0000256" key="3">
    <source>
        <dbReference type="ARBA" id="ARBA00022989"/>
    </source>
</evidence>
<name>A0A8H5LXG8_9AGAR</name>
<evidence type="ECO:0000256" key="2">
    <source>
        <dbReference type="ARBA" id="ARBA00022692"/>
    </source>
</evidence>
<evidence type="ECO:0000313" key="8">
    <source>
        <dbReference type="Proteomes" id="UP000559256"/>
    </source>
</evidence>
<feature type="transmembrane region" description="Helical" evidence="5">
    <location>
        <begin position="305"/>
        <end position="329"/>
    </location>
</feature>
<gene>
    <name evidence="7" type="ORF">D9758_001773</name>
</gene>
<dbReference type="InterPro" id="IPR036259">
    <property type="entry name" value="MFS_trans_sf"/>
</dbReference>
<dbReference type="AlphaFoldDB" id="A0A8H5LXG8"/>
<keyword evidence="4 5" id="KW-0472">Membrane</keyword>
<dbReference type="SUPFAM" id="SSF103473">
    <property type="entry name" value="MFS general substrate transporter"/>
    <property type="match status" value="1"/>
</dbReference>
<feature type="transmembrane region" description="Helical" evidence="5">
    <location>
        <begin position="245"/>
        <end position="262"/>
    </location>
</feature>
<dbReference type="Gene3D" id="1.20.1250.20">
    <property type="entry name" value="MFS general substrate transporter like domains"/>
    <property type="match status" value="1"/>
</dbReference>
<evidence type="ECO:0000256" key="1">
    <source>
        <dbReference type="ARBA" id="ARBA00004141"/>
    </source>
</evidence>
<proteinExistence type="predicted"/>
<accession>A0A8H5LXG8</accession>
<dbReference type="PRINTS" id="PR01036">
    <property type="entry name" value="TCRTETB"/>
</dbReference>
<feature type="transmembrane region" description="Helical" evidence="5">
    <location>
        <begin position="91"/>
        <end position="114"/>
    </location>
</feature>
<feature type="transmembrane region" description="Helical" evidence="5">
    <location>
        <begin position="179"/>
        <end position="199"/>
    </location>
</feature>
<feature type="domain" description="Major facilitator superfamily (MFS) profile" evidence="6">
    <location>
        <begin position="27"/>
        <end position="409"/>
    </location>
</feature>
<reference evidence="7 8" key="1">
    <citation type="journal article" date="2020" name="ISME J.">
        <title>Uncovering the hidden diversity of litter-decomposition mechanisms in mushroom-forming fungi.</title>
        <authorList>
            <person name="Floudas D."/>
            <person name="Bentzer J."/>
            <person name="Ahren D."/>
            <person name="Johansson T."/>
            <person name="Persson P."/>
            <person name="Tunlid A."/>
        </authorList>
    </citation>
    <scope>NUCLEOTIDE SEQUENCE [LARGE SCALE GENOMIC DNA]</scope>
    <source>
        <strain evidence="7 8">CBS 291.85</strain>
    </source>
</reference>
<evidence type="ECO:0000256" key="5">
    <source>
        <dbReference type="SAM" id="Phobius"/>
    </source>
</evidence>
<feature type="transmembrane region" description="Helical" evidence="5">
    <location>
        <begin position="220"/>
        <end position="239"/>
    </location>
</feature>
<dbReference type="PROSITE" id="PS50850">
    <property type="entry name" value="MFS"/>
    <property type="match status" value="1"/>
</dbReference>
<keyword evidence="8" id="KW-1185">Reference proteome</keyword>
<feature type="transmembrane region" description="Helical" evidence="5">
    <location>
        <begin position="23"/>
        <end position="49"/>
    </location>
</feature>
<keyword evidence="3 5" id="KW-1133">Transmembrane helix</keyword>
<evidence type="ECO:0000256" key="4">
    <source>
        <dbReference type="ARBA" id="ARBA00023136"/>
    </source>
</evidence>
<dbReference type="InterPro" id="IPR011701">
    <property type="entry name" value="MFS"/>
</dbReference>
<dbReference type="InterPro" id="IPR020846">
    <property type="entry name" value="MFS_dom"/>
</dbReference>
<dbReference type="OrthoDB" id="3437016at2759"/>
<dbReference type="GO" id="GO:0022857">
    <property type="term" value="F:transmembrane transporter activity"/>
    <property type="evidence" value="ECO:0007669"/>
    <property type="project" value="InterPro"/>
</dbReference>
<protein>
    <recommendedName>
        <fullName evidence="6">Major facilitator superfamily (MFS) profile domain-containing protein</fullName>
    </recommendedName>
</protein>
<comment type="caution">
    <text evidence="7">The sequence shown here is derived from an EMBL/GenBank/DDBJ whole genome shotgun (WGS) entry which is preliminary data.</text>
</comment>
<evidence type="ECO:0000313" key="7">
    <source>
        <dbReference type="EMBL" id="KAF5373118.1"/>
    </source>
</evidence>
<keyword evidence="2 5" id="KW-0812">Transmembrane</keyword>
<dbReference type="GO" id="GO:0005886">
    <property type="term" value="C:plasma membrane"/>
    <property type="evidence" value="ECO:0007669"/>
    <property type="project" value="TreeGrafter"/>
</dbReference>
<sequence>MSDSSDVPANIPTNSRSSKKGTVFWVIFITLNLALFLAALELSAISTVLPTIANALNTTDFVWIGSAYALASTAFLPLCGGLAEVFGRRPALLVSIALFAVGSAVCGASNNIAAMISGRTIQGLGASGIQSVSNIILADLVSLEERGVYATVFGLTWAISNIVGPLIGGALASGGAWRWLFYLNLPLAGIAALSTLFFMRLPTPEGRFSEKIMRLDWIGNALVMGSTTSITIALTWAGVRYPWDSYHILVPLIVGVVGLLMFMAYEAKVARYPLVSEILILFTLPTDEKNHLQVPWSVLSNRTSLSGYLQTFIAGVFAICVVYYMPVYFQACKGASAWRSGIYSLAFITSAPAAMIAGTFVKVTGRYRPQMWFGWIVTLISLGLLSSVSFETNLGKAIGFLVLMGVGIG</sequence>
<feature type="transmembrane region" description="Helical" evidence="5">
    <location>
        <begin position="341"/>
        <end position="360"/>
    </location>
</feature>
<evidence type="ECO:0000259" key="6">
    <source>
        <dbReference type="PROSITE" id="PS50850"/>
    </source>
</evidence>